<comment type="caution">
    <text evidence="11">The sequence shown here is derived from an EMBL/GenBank/DDBJ whole genome shotgun (WGS) entry which is preliminary data.</text>
</comment>
<dbReference type="PANTHER" id="PTHR31064">
    <property type="entry name" value="POTASSIUM TRANSPORT PROTEIN DDB_G0292412-RELATED"/>
    <property type="match status" value="1"/>
</dbReference>
<keyword evidence="7" id="KW-0406">Ion transport</keyword>
<proteinExistence type="predicted"/>
<feature type="transmembrane region" description="Helical" evidence="10">
    <location>
        <begin position="288"/>
        <end position="312"/>
    </location>
</feature>
<comment type="subcellular location">
    <subcellularLocation>
        <location evidence="1">Membrane</location>
        <topology evidence="1">Multi-pass membrane protein</topology>
    </subcellularLocation>
</comment>
<dbReference type="Pfam" id="PF02386">
    <property type="entry name" value="TrkH"/>
    <property type="match status" value="1"/>
</dbReference>
<organism evidence="11 12">
    <name type="scientific">Lactarius akahatsu</name>
    <dbReference type="NCBI Taxonomy" id="416441"/>
    <lineage>
        <taxon>Eukaryota</taxon>
        <taxon>Fungi</taxon>
        <taxon>Dikarya</taxon>
        <taxon>Basidiomycota</taxon>
        <taxon>Agaricomycotina</taxon>
        <taxon>Agaricomycetes</taxon>
        <taxon>Russulales</taxon>
        <taxon>Russulaceae</taxon>
        <taxon>Lactarius</taxon>
    </lineage>
</organism>
<dbReference type="PANTHER" id="PTHR31064:SF30">
    <property type="entry name" value="HIGH-AFFINITY POTASSIUM TRANSPORT PROTEIN-RELATED"/>
    <property type="match status" value="1"/>
</dbReference>
<reference evidence="11" key="1">
    <citation type="submission" date="2022-01" db="EMBL/GenBank/DDBJ databases">
        <title>Comparative genomics reveals a dynamic genome evolution in the ectomycorrhizal milk-cap (Lactarius) mushrooms.</title>
        <authorList>
            <consortium name="DOE Joint Genome Institute"/>
            <person name="Lebreton A."/>
            <person name="Tang N."/>
            <person name="Kuo A."/>
            <person name="LaButti K."/>
            <person name="Drula E."/>
            <person name="Barry K."/>
            <person name="Clum A."/>
            <person name="Lipzen A."/>
            <person name="Mousain D."/>
            <person name="Ng V."/>
            <person name="Wang R."/>
            <person name="Wang X."/>
            <person name="Dai Y."/>
            <person name="Henrissat B."/>
            <person name="Grigoriev I.V."/>
            <person name="Guerin-Laguette A."/>
            <person name="Yu F."/>
            <person name="Martin F.M."/>
        </authorList>
    </citation>
    <scope>NUCLEOTIDE SEQUENCE</scope>
    <source>
        <strain evidence="11">QP</strain>
    </source>
</reference>
<keyword evidence="2" id="KW-0813">Transport</keyword>
<feature type="transmembrane region" description="Helical" evidence="10">
    <location>
        <begin position="333"/>
        <end position="352"/>
    </location>
</feature>
<evidence type="ECO:0000256" key="1">
    <source>
        <dbReference type="ARBA" id="ARBA00004141"/>
    </source>
</evidence>
<dbReference type="Proteomes" id="UP001201163">
    <property type="component" value="Unassembled WGS sequence"/>
</dbReference>
<evidence type="ECO:0000256" key="10">
    <source>
        <dbReference type="SAM" id="Phobius"/>
    </source>
</evidence>
<feature type="transmembrane region" description="Helical" evidence="10">
    <location>
        <begin position="364"/>
        <end position="384"/>
    </location>
</feature>
<dbReference type="NCBIfam" id="TIGR00934">
    <property type="entry name" value="2a38euk"/>
    <property type="match status" value="1"/>
</dbReference>
<dbReference type="InterPro" id="IPR051143">
    <property type="entry name" value="TrkH_K-transport"/>
</dbReference>
<keyword evidence="6 10" id="KW-1133">Transmembrane helix</keyword>
<keyword evidence="4 10" id="KW-0812">Transmembrane</keyword>
<evidence type="ECO:0000313" key="12">
    <source>
        <dbReference type="Proteomes" id="UP001201163"/>
    </source>
</evidence>
<evidence type="ECO:0000256" key="8">
    <source>
        <dbReference type="ARBA" id="ARBA00023136"/>
    </source>
</evidence>
<dbReference type="AlphaFoldDB" id="A0AAD4Q9G5"/>
<evidence type="ECO:0000256" key="4">
    <source>
        <dbReference type="ARBA" id="ARBA00022692"/>
    </source>
</evidence>
<feature type="transmembrane region" description="Helical" evidence="10">
    <location>
        <begin position="475"/>
        <end position="501"/>
    </location>
</feature>
<dbReference type="GO" id="GO:1990573">
    <property type="term" value="P:potassium ion import across plasma membrane"/>
    <property type="evidence" value="ECO:0007669"/>
    <property type="project" value="TreeGrafter"/>
</dbReference>
<protein>
    <submittedName>
        <fullName evidence="11">Cation transport protein-domain-containing protein</fullName>
    </submittedName>
</protein>
<feature type="transmembrane region" description="Helical" evidence="10">
    <location>
        <begin position="556"/>
        <end position="573"/>
    </location>
</feature>
<accession>A0AAD4Q9G5</accession>
<name>A0AAD4Q9G5_9AGAM</name>
<feature type="transmembrane region" description="Helical" evidence="10">
    <location>
        <begin position="585"/>
        <end position="605"/>
    </location>
</feature>
<gene>
    <name evidence="11" type="ORF">EDB92DRAFT_275232</name>
</gene>
<keyword evidence="3" id="KW-0633">Potassium transport</keyword>
<keyword evidence="5" id="KW-0630">Potassium</keyword>
<feature type="compositionally biased region" description="Polar residues" evidence="9">
    <location>
        <begin position="673"/>
        <end position="685"/>
    </location>
</feature>
<evidence type="ECO:0000256" key="7">
    <source>
        <dbReference type="ARBA" id="ARBA00023065"/>
    </source>
</evidence>
<dbReference type="GO" id="GO:0140107">
    <property type="term" value="F:high-affinity potassium ion transmembrane transporter activity"/>
    <property type="evidence" value="ECO:0007669"/>
    <property type="project" value="TreeGrafter"/>
</dbReference>
<feature type="compositionally biased region" description="Low complexity" evidence="9">
    <location>
        <begin position="55"/>
        <end position="68"/>
    </location>
</feature>
<dbReference type="GO" id="GO:0005886">
    <property type="term" value="C:plasma membrane"/>
    <property type="evidence" value="ECO:0007669"/>
    <property type="project" value="TreeGrafter"/>
</dbReference>
<evidence type="ECO:0000256" key="3">
    <source>
        <dbReference type="ARBA" id="ARBA00022538"/>
    </source>
</evidence>
<feature type="transmembrane region" description="Helical" evidence="10">
    <location>
        <begin position="415"/>
        <end position="434"/>
    </location>
</feature>
<evidence type="ECO:0000256" key="6">
    <source>
        <dbReference type="ARBA" id="ARBA00022989"/>
    </source>
</evidence>
<feature type="transmembrane region" description="Helical" evidence="10">
    <location>
        <begin position="440"/>
        <end position="463"/>
    </location>
</feature>
<feature type="region of interest" description="Disordered" evidence="9">
    <location>
        <begin position="660"/>
        <end position="685"/>
    </location>
</feature>
<dbReference type="GO" id="GO:0030007">
    <property type="term" value="P:intracellular potassium ion homeostasis"/>
    <property type="evidence" value="ECO:0007669"/>
    <property type="project" value="TreeGrafter"/>
</dbReference>
<evidence type="ECO:0000256" key="9">
    <source>
        <dbReference type="SAM" id="MobiDB-lite"/>
    </source>
</evidence>
<feature type="region of interest" description="Disordered" evidence="9">
    <location>
        <begin position="1"/>
        <end position="120"/>
    </location>
</feature>
<dbReference type="InterPro" id="IPR003445">
    <property type="entry name" value="Cat_transpt"/>
</dbReference>
<sequence>MIRRVDGTPKLVNPSGSVIEGQASTVNVHPPDPDSLELSVPTGPHARQLSLVQESRSTSPTQIPSTSSEFHAGRSARRHSENNHSPNLGDKAQTAFSDRHQQPRELSLGTPSNVDTDRRTYDHPIQRTQTIEFAPYPQPRHRASRDKSRLRDSTSEMAPGHIVPELFPTELEYSDQPGVNYPLHRTETMRTFRSSATRHDHFGGFPGARNIISQLVHRFFPGVHRQLRRTVTMPRTTTITSIRGNNRSARAVPYISFDAVVRHNSAFQSLTDEQLEELGGVEFRALTALLWIVGVYHISAQLFAFTIIAPYISTDKWKTNFVPPQQHRPIVSAWFSLFQVVTAYTNAGMSLVDQSMIPFQRAYPMIFTMMFVIFAGNTAFPIFLRFSVWILTKLVPRNSQLYETLHFLLDHPRRCFIYLFPSHQTWFLLTVLIIMTTTDWFFFLILDLGNPVIGSIPVGVRVIDGLFQATAVRAAGFAIVNLSALAPAVKVLFVIMMYISIYPIAMSVRSTNVYEERSLGIYEDDDSSVDEEGIRLSGDRMTVWGNYLAMHARKQLAFDMWWLGLALFLVCIIERDQLENPESATWFNIFNIIFELVSAYGGVGLSLGLPYANYSFSGAFRPLSKLIVCLVMLRGRHRGLPVAIDRAVLLPFEYRQLPDDDTSGPARRRRLSSRTVQTSSSNGVR</sequence>
<evidence type="ECO:0000256" key="5">
    <source>
        <dbReference type="ARBA" id="ARBA00022958"/>
    </source>
</evidence>
<evidence type="ECO:0000256" key="2">
    <source>
        <dbReference type="ARBA" id="ARBA00022448"/>
    </source>
</evidence>
<keyword evidence="12" id="KW-1185">Reference proteome</keyword>
<dbReference type="InterPro" id="IPR004773">
    <property type="entry name" value="K/Na_transp_Trk1/HKT1"/>
</dbReference>
<evidence type="ECO:0000313" key="11">
    <source>
        <dbReference type="EMBL" id="KAH8994415.1"/>
    </source>
</evidence>
<keyword evidence="8 10" id="KW-0472">Membrane</keyword>
<dbReference type="EMBL" id="JAKELL010000014">
    <property type="protein sequence ID" value="KAH8994415.1"/>
    <property type="molecule type" value="Genomic_DNA"/>
</dbReference>